<keyword evidence="2" id="KW-1185">Reference proteome</keyword>
<evidence type="ECO:0000313" key="2">
    <source>
        <dbReference type="Proteomes" id="UP001163324"/>
    </source>
</evidence>
<evidence type="ECO:0000313" key="1">
    <source>
        <dbReference type="EMBL" id="KAI9897475.1"/>
    </source>
</evidence>
<sequence length="187" mass="20135">MSLIESAGPLHLASYMNWIILFSPFTPFIVLFCHVIETDNADDLVLMENFVRSIGAAGQSPGDAASRHHGLFETFHSVAVRYSELKSAASAITTIAPAAAITAPGRAEQHAALGLEMGNYLCELGLQPQPCAELEDGIETSTECSFADPNMDGAVAGSATSYLTQLDNWYFTNQQMMGLLDNDQVPF</sequence>
<dbReference type="EMBL" id="CM047946">
    <property type="protein sequence ID" value="KAI9897475.1"/>
    <property type="molecule type" value="Genomic_DNA"/>
</dbReference>
<protein>
    <submittedName>
        <fullName evidence="1">Uncharacterized protein</fullName>
    </submittedName>
</protein>
<reference evidence="1" key="1">
    <citation type="submission" date="2022-10" db="EMBL/GenBank/DDBJ databases">
        <title>Complete Genome of Trichothecium roseum strain YXFP-22015, a Plant Pathogen Isolated from Citrus.</title>
        <authorList>
            <person name="Wang Y."/>
            <person name="Zhu L."/>
        </authorList>
    </citation>
    <scope>NUCLEOTIDE SEQUENCE</scope>
    <source>
        <strain evidence="1">YXFP-22015</strain>
    </source>
</reference>
<dbReference type="Proteomes" id="UP001163324">
    <property type="component" value="Chromosome 7"/>
</dbReference>
<proteinExistence type="predicted"/>
<comment type="caution">
    <text evidence="1">The sequence shown here is derived from an EMBL/GenBank/DDBJ whole genome shotgun (WGS) entry which is preliminary data.</text>
</comment>
<name>A0ACC0UTQ7_9HYPO</name>
<gene>
    <name evidence="1" type="ORF">N3K66_007331</name>
</gene>
<accession>A0ACC0UTQ7</accession>
<organism evidence="1 2">
    <name type="scientific">Trichothecium roseum</name>
    <dbReference type="NCBI Taxonomy" id="47278"/>
    <lineage>
        <taxon>Eukaryota</taxon>
        <taxon>Fungi</taxon>
        <taxon>Dikarya</taxon>
        <taxon>Ascomycota</taxon>
        <taxon>Pezizomycotina</taxon>
        <taxon>Sordariomycetes</taxon>
        <taxon>Hypocreomycetidae</taxon>
        <taxon>Hypocreales</taxon>
        <taxon>Hypocreales incertae sedis</taxon>
        <taxon>Trichothecium</taxon>
    </lineage>
</organism>